<evidence type="ECO:0000256" key="2">
    <source>
        <dbReference type="ARBA" id="ARBA00023125"/>
    </source>
</evidence>
<dbReference type="Proteomes" id="UP000036932">
    <property type="component" value="Unassembled WGS sequence"/>
</dbReference>
<dbReference type="GO" id="GO:0003700">
    <property type="term" value="F:DNA-binding transcription factor activity"/>
    <property type="evidence" value="ECO:0007669"/>
    <property type="project" value="TreeGrafter"/>
</dbReference>
<feature type="domain" description="HTH crp-type" evidence="5">
    <location>
        <begin position="148"/>
        <end position="213"/>
    </location>
</feature>
<dbReference type="RefSeq" id="WP_054404494.1">
    <property type="nucleotide sequence ID" value="NZ_LIUT01000006.1"/>
</dbReference>
<protein>
    <submittedName>
        <fullName evidence="6">Transcriptional regulator</fullName>
    </submittedName>
</protein>
<dbReference type="Gene3D" id="1.10.10.10">
    <property type="entry name" value="Winged helix-like DNA-binding domain superfamily/Winged helix DNA-binding domain"/>
    <property type="match status" value="1"/>
</dbReference>
<organism evidence="6 7">
    <name type="scientific">Paenibacillus solani</name>
    <dbReference type="NCBI Taxonomy" id="1705565"/>
    <lineage>
        <taxon>Bacteria</taxon>
        <taxon>Bacillati</taxon>
        <taxon>Bacillota</taxon>
        <taxon>Bacilli</taxon>
        <taxon>Bacillales</taxon>
        <taxon>Paenibacillaceae</taxon>
        <taxon>Paenibacillus</taxon>
    </lineage>
</organism>
<keyword evidence="1" id="KW-0805">Transcription regulation</keyword>
<dbReference type="Gene3D" id="2.60.120.10">
    <property type="entry name" value="Jelly Rolls"/>
    <property type="match status" value="1"/>
</dbReference>
<reference evidence="7" key="1">
    <citation type="submission" date="2015-08" db="EMBL/GenBank/DDBJ databases">
        <title>Genome sequencing project for genomic taxonomy and phylogenomics of Bacillus-like bacteria.</title>
        <authorList>
            <person name="Liu B."/>
            <person name="Wang J."/>
            <person name="Zhu Y."/>
            <person name="Liu G."/>
            <person name="Chen Q."/>
            <person name="Chen Z."/>
            <person name="Lan J."/>
            <person name="Che J."/>
            <person name="Ge C."/>
            <person name="Shi H."/>
            <person name="Pan Z."/>
            <person name="Liu X."/>
        </authorList>
    </citation>
    <scope>NUCLEOTIDE SEQUENCE [LARGE SCALE GENOMIC DNA]</scope>
    <source>
        <strain evidence="7">FJAT-22460</strain>
    </source>
</reference>
<dbReference type="Pfam" id="PF00027">
    <property type="entry name" value="cNMP_binding"/>
    <property type="match status" value="1"/>
</dbReference>
<name>A0A0M1N3Q3_9BACL</name>
<dbReference type="InterPro" id="IPR018490">
    <property type="entry name" value="cNMP-bd_dom_sf"/>
</dbReference>
<dbReference type="InterPro" id="IPR050397">
    <property type="entry name" value="Env_Response_Regulators"/>
</dbReference>
<dbReference type="InterPro" id="IPR012318">
    <property type="entry name" value="HTH_CRP"/>
</dbReference>
<dbReference type="InterPro" id="IPR000595">
    <property type="entry name" value="cNMP-bd_dom"/>
</dbReference>
<gene>
    <name evidence="6" type="ORF">AM231_21820</name>
</gene>
<dbReference type="CDD" id="cd00038">
    <property type="entry name" value="CAP_ED"/>
    <property type="match status" value="1"/>
</dbReference>
<dbReference type="InterPro" id="IPR014710">
    <property type="entry name" value="RmlC-like_jellyroll"/>
</dbReference>
<dbReference type="PROSITE" id="PS51063">
    <property type="entry name" value="HTH_CRP_2"/>
    <property type="match status" value="1"/>
</dbReference>
<comment type="caution">
    <text evidence="6">The sequence shown here is derived from an EMBL/GenBank/DDBJ whole genome shotgun (WGS) entry which is preliminary data.</text>
</comment>
<keyword evidence="7" id="KW-1185">Reference proteome</keyword>
<keyword evidence="4" id="KW-0804">Transcription</keyword>
<dbReference type="Pfam" id="PF13545">
    <property type="entry name" value="HTH_Crp_2"/>
    <property type="match status" value="1"/>
</dbReference>
<accession>A0A0M1N3Q3</accession>
<sequence>MNPSDMERIIAILPCLSIISPQDWQRAELMPVGPSTPHAIREGHVLQHAMFMLKGSVRIHKISEQGREITLYRVRSGQSCVLMMASIMGESEYEANASIEVESEVLLIPVNVFEDWMDRYKPLRQYIYQQIVQRITAVTSLLEDIAFKPVNQRLAHFVYTNTEDEILTLKMTHDQLAVELGTAREVISRVLKDFQNKGILSLTRGKIHIINRSALEEIMHQHLV</sequence>
<dbReference type="InterPro" id="IPR036388">
    <property type="entry name" value="WH-like_DNA-bd_sf"/>
</dbReference>
<dbReference type="PANTHER" id="PTHR24567">
    <property type="entry name" value="CRP FAMILY TRANSCRIPTIONAL REGULATORY PROTEIN"/>
    <property type="match status" value="1"/>
</dbReference>
<evidence type="ECO:0000256" key="3">
    <source>
        <dbReference type="ARBA" id="ARBA00023159"/>
    </source>
</evidence>
<evidence type="ECO:0000256" key="4">
    <source>
        <dbReference type="ARBA" id="ARBA00023163"/>
    </source>
</evidence>
<dbReference type="EMBL" id="LIUT01000006">
    <property type="protein sequence ID" value="KOR76599.1"/>
    <property type="molecule type" value="Genomic_DNA"/>
</dbReference>
<dbReference type="PATRIC" id="fig|1705565.3.peg.478"/>
<dbReference type="SMART" id="SM00419">
    <property type="entry name" value="HTH_CRP"/>
    <property type="match status" value="1"/>
</dbReference>
<dbReference type="PANTHER" id="PTHR24567:SF74">
    <property type="entry name" value="HTH-TYPE TRANSCRIPTIONAL REGULATOR ARCR"/>
    <property type="match status" value="1"/>
</dbReference>
<dbReference type="SUPFAM" id="SSF46785">
    <property type="entry name" value="Winged helix' DNA-binding domain"/>
    <property type="match status" value="1"/>
</dbReference>
<dbReference type="GO" id="GO:0005829">
    <property type="term" value="C:cytosol"/>
    <property type="evidence" value="ECO:0007669"/>
    <property type="project" value="TreeGrafter"/>
</dbReference>
<keyword evidence="3" id="KW-0010">Activator</keyword>
<evidence type="ECO:0000313" key="7">
    <source>
        <dbReference type="Proteomes" id="UP000036932"/>
    </source>
</evidence>
<proteinExistence type="predicted"/>
<dbReference type="AlphaFoldDB" id="A0A0M1N3Q3"/>
<keyword evidence="2" id="KW-0238">DNA-binding</keyword>
<evidence type="ECO:0000313" key="6">
    <source>
        <dbReference type="EMBL" id="KOR76599.1"/>
    </source>
</evidence>
<dbReference type="InterPro" id="IPR036390">
    <property type="entry name" value="WH_DNA-bd_sf"/>
</dbReference>
<dbReference type="OrthoDB" id="9776746at2"/>
<dbReference type="PRINTS" id="PR00034">
    <property type="entry name" value="HTHCRP"/>
</dbReference>
<evidence type="ECO:0000256" key="1">
    <source>
        <dbReference type="ARBA" id="ARBA00023015"/>
    </source>
</evidence>
<evidence type="ECO:0000259" key="5">
    <source>
        <dbReference type="PROSITE" id="PS51063"/>
    </source>
</evidence>
<dbReference type="GO" id="GO:0003677">
    <property type="term" value="F:DNA binding"/>
    <property type="evidence" value="ECO:0007669"/>
    <property type="project" value="UniProtKB-KW"/>
</dbReference>
<dbReference type="SUPFAM" id="SSF51206">
    <property type="entry name" value="cAMP-binding domain-like"/>
    <property type="match status" value="1"/>
</dbReference>